<dbReference type="PANTHER" id="PTHR36223">
    <property type="entry name" value="BETA-LACTAMASE-TYPE TRANSPEPTIDASE FOLD DOMAIN CONTAINING PROTEIN"/>
    <property type="match status" value="1"/>
</dbReference>
<sequence length="384" mass="42791">MGSYTSVSMLAVVLPWASVLYQPSFYERGFCRAKFRQTADLTYTMPSNAVSGCSCFINLLRAGEDLFTPATRLPCTEYRTETVRNATTGAVQEIATIESQGACRFEIHLTITPDAYSLLSASTSDLRHAIGVHRPDYIYKIILDGLSVGQGSVPRNTLPCTSYASDILSWDSATVRHLQFAPVDLVDPDEHMHAEDPADRICEDEKVIKSLGMIRIDFYRCLLASRPRPQQDLSVPVRTSNQMKFSERSKKAALSNTAGLAPSVPNPRPRTSTIWTVEHCDPNPFLEFVFQYKPRSILERDGIIPQTVQPAESSSRPKMNVIEIKSESETEEEDMDKRGKRKAKPIKTEAKKPKTTDQKPLPAGKETKPIPKSNFLDLAGSDDD</sequence>
<keyword evidence="5" id="KW-1185">Reference proteome</keyword>
<dbReference type="EMBL" id="PGCJ01000140">
    <property type="protein sequence ID" value="PLW44103.1"/>
    <property type="molecule type" value="Genomic_DNA"/>
</dbReference>
<dbReference type="InterPro" id="IPR057678">
    <property type="entry name" value="DUF7918"/>
</dbReference>
<proteinExistence type="predicted"/>
<feature type="domain" description="DUF7918" evidence="3">
    <location>
        <begin position="96"/>
        <end position="307"/>
    </location>
</feature>
<organism evidence="4 5">
    <name type="scientific">Puccinia coronata f. sp. avenae</name>
    <dbReference type="NCBI Taxonomy" id="200324"/>
    <lineage>
        <taxon>Eukaryota</taxon>
        <taxon>Fungi</taxon>
        <taxon>Dikarya</taxon>
        <taxon>Basidiomycota</taxon>
        <taxon>Pucciniomycotina</taxon>
        <taxon>Pucciniomycetes</taxon>
        <taxon>Pucciniales</taxon>
        <taxon>Pucciniaceae</taxon>
        <taxon>Puccinia</taxon>
    </lineage>
</organism>
<feature type="region of interest" description="Disordered" evidence="1">
    <location>
        <begin position="305"/>
        <end position="384"/>
    </location>
</feature>
<dbReference type="Proteomes" id="UP000235388">
    <property type="component" value="Unassembled WGS sequence"/>
</dbReference>
<evidence type="ECO:0000313" key="4">
    <source>
        <dbReference type="EMBL" id="PLW44103.1"/>
    </source>
</evidence>
<comment type="caution">
    <text evidence="4">The sequence shown here is derived from an EMBL/GenBank/DDBJ whole genome shotgun (WGS) entry which is preliminary data.</text>
</comment>
<keyword evidence="2" id="KW-0732">Signal</keyword>
<feature type="chain" id="PRO_5014659276" description="DUF7918 domain-containing protein" evidence="2">
    <location>
        <begin position="22"/>
        <end position="384"/>
    </location>
</feature>
<accession>A0A2N5V295</accession>
<protein>
    <recommendedName>
        <fullName evidence="3">DUF7918 domain-containing protein</fullName>
    </recommendedName>
</protein>
<dbReference type="Pfam" id="PF25534">
    <property type="entry name" value="DUF7918"/>
    <property type="match status" value="1"/>
</dbReference>
<dbReference type="PANTHER" id="PTHR36223:SF5">
    <property type="entry name" value="BETA-LACTAMASE-TYPE TRANSPEPTIDASE FOLD DOMAIN CONTAINING PROTEIN"/>
    <property type="match status" value="1"/>
</dbReference>
<name>A0A2N5V295_9BASI</name>
<feature type="signal peptide" evidence="2">
    <location>
        <begin position="1"/>
        <end position="21"/>
    </location>
</feature>
<evidence type="ECO:0000256" key="2">
    <source>
        <dbReference type="SAM" id="SignalP"/>
    </source>
</evidence>
<feature type="compositionally biased region" description="Polar residues" evidence="1">
    <location>
        <begin position="306"/>
        <end position="317"/>
    </location>
</feature>
<gene>
    <name evidence="4" type="ORF">PCANC_13789</name>
</gene>
<dbReference type="OrthoDB" id="3364132at2759"/>
<evidence type="ECO:0000259" key="3">
    <source>
        <dbReference type="Pfam" id="PF25534"/>
    </source>
</evidence>
<reference evidence="4 5" key="1">
    <citation type="submission" date="2017-11" db="EMBL/GenBank/DDBJ databases">
        <title>De novo assembly and phasing of dikaryotic genomes from two isolates of Puccinia coronata f. sp. avenae, the causal agent of oat crown rust.</title>
        <authorList>
            <person name="Miller M.E."/>
            <person name="Zhang Y."/>
            <person name="Omidvar V."/>
            <person name="Sperschneider J."/>
            <person name="Schwessinger B."/>
            <person name="Raley C."/>
            <person name="Palmer J.M."/>
            <person name="Garnica D."/>
            <person name="Upadhyaya N."/>
            <person name="Rathjen J."/>
            <person name="Taylor J.M."/>
            <person name="Park R.F."/>
            <person name="Dodds P.N."/>
            <person name="Hirsch C.D."/>
            <person name="Kianian S.F."/>
            <person name="Figueroa M."/>
        </authorList>
    </citation>
    <scope>NUCLEOTIDE SEQUENCE [LARGE SCALE GENOMIC DNA]</scope>
    <source>
        <strain evidence="4">12NC29</strain>
    </source>
</reference>
<feature type="compositionally biased region" description="Basic and acidic residues" evidence="1">
    <location>
        <begin position="346"/>
        <end position="357"/>
    </location>
</feature>
<evidence type="ECO:0000313" key="5">
    <source>
        <dbReference type="Proteomes" id="UP000235388"/>
    </source>
</evidence>
<evidence type="ECO:0000256" key="1">
    <source>
        <dbReference type="SAM" id="MobiDB-lite"/>
    </source>
</evidence>
<dbReference type="AlphaFoldDB" id="A0A2N5V295"/>
<dbReference type="STRING" id="200324.A0A2N5V295"/>